<dbReference type="SUPFAM" id="SSF55729">
    <property type="entry name" value="Acyl-CoA N-acyltransferases (Nat)"/>
    <property type="match status" value="1"/>
</dbReference>
<dbReference type="AlphaFoldDB" id="A9WNU4"/>
<dbReference type="HOGENOM" id="CLU_013985_18_0_11"/>
<proteinExistence type="predicted"/>
<sequence>MDTLDFMPDSLEVFRAASTADLAAVVELAALTFPYSAPAGSDPANINFHIANFLNAERFAEYIAQESAHLSLAEIDGALRGYSLLLVQQPQDPDVRKAVLANPTAELSKCYVHPEEHGSGLAARLMVRNLEIAKAEGAATVWLGVSSVNERAKRFYQKQGFRSVGKKYFMFGGEQERDDVLEVVL</sequence>
<dbReference type="Gene3D" id="3.40.630.30">
    <property type="match status" value="1"/>
</dbReference>
<evidence type="ECO:0000313" key="4">
    <source>
        <dbReference type="EMBL" id="ABY22730.1"/>
    </source>
</evidence>
<dbReference type="PROSITE" id="PS51186">
    <property type="entry name" value="GNAT"/>
    <property type="match status" value="1"/>
</dbReference>
<dbReference type="CDD" id="cd04301">
    <property type="entry name" value="NAT_SF"/>
    <property type="match status" value="1"/>
</dbReference>
<reference evidence="5" key="1">
    <citation type="journal article" date="2008" name="J. Bacteriol.">
        <title>Genome sequence of the fish pathogen Renibacterium salmoninarum suggests reductive evolution away from an environmental Arthrobacter ancestor.</title>
        <authorList>
            <person name="Wiens G.D."/>
            <person name="Rockey D.D."/>
            <person name="Wu Z."/>
            <person name="Chang J."/>
            <person name="Levy R."/>
            <person name="Crane S."/>
            <person name="Chen D.S."/>
            <person name="Capri G.R."/>
            <person name="Burnett J.R."/>
            <person name="Sudheesh P.S."/>
            <person name="Schipma M.J."/>
            <person name="Burd H."/>
            <person name="Bhattacharyya A."/>
            <person name="Rhodes L.D."/>
            <person name="Kaul R."/>
            <person name="Strom M.S."/>
        </authorList>
    </citation>
    <scope>NUCLEOTIDE SEQUENCE [LARGE SCALE GENOMIC DNA]</scope>
    <source>
        <strain evidence="5">ATCC 33209 / DSM 20767 / JCM 11484 / NBRC 15589 / NCIMB 2235</strain>
    </source>
</reference>
<dbReference type="GO" id="GO:0016747">
    <property type="term" value="F:acyltransferase activity, transferring groups other than amino-acyl groups"/>
    <property type="evidence" value="ECO:0007669"/>
    <property type="project" value="InterPro"/>
</dbReference>
<name>A9WNU4_RENSM</name>
<dbReference type="InterPro" id="IPR016181">
    <property type="entry name" value="Acyl_CoA_acyltransferase"/>
</dbReference>
<gene>
    <name evidence="4" type="ordered locus">RSal33209_0990</name>
</gene>
<protein>
    <submittedName>
        <fullName evidence="4">Acetyltransferase</fullName>
    </submittedName>
</protein>
<evidence type="ECO:0000256" key="2">
    <source>
        <dbReference type="ARBA" id="ARBA00023315"/>
    </source>
</evidence>
<dbReference type="STRING" id="288705.RSal33209_0990"/>
<keyword evidence="5" id="KW-1185">Reference proteome</keyword>
<keyword evidence="1 4" id="KW-0808">Transferase</keyword>
<dbReference type="Proteomes" id="UP000002007">
    <property type="component" value="Chromosome"/>
</dbReference>
<dbReference type="eggNOG" id="COG0456">
    <property type="taxonomic scope" value="Bacteria"/>
</dbReference>
<organism evidence="4 5">
    <name type="scientific">Renibacterium salmoninarum (strain ATCC 33209 / DSM 20767 / JCM 11484 / NBRC 15589 / NCIMB 2235)</name>
    <dbReference type="NCBI Taxonomy" id="288705"/>
    <lineage>
        <taxon>Bacteria</taxon>
        <taxon>Bacillati</taxon>
        <taxon>Actinomycetota</taxon>
        <taxon>Actinomycetes</taxon>
        <taxon>Micrococcales</taxon>
        <taxon>Micrococcaceae</taxon>
        <taxon>Renibacterium</taxon>
    </lineage>
</organism>
<dbReference type="InterPro" id="IPR050832">
    <property type="entry name" value="Bact_Acetyltransf"/>
</dbReference>
<evidence type="ECO:0000259" key="3">
    <source>
        <dbReference type="PROSITE" id="PS51186"/>
    </source>
</evidence>
<keyword evidence="2" id="KW-0012">Acyltransferase</keyword>
<accession>A9WNU4</accession>
<feature type="domain" description="N-acetyltransferase" evidence="3">
    <location>
        <begin position="12"/>
        <end position="185"/>
    </location>
</feature>
<evidence type="ECO:0000256" key="1">
    <source>
        <dbReference type="ARBA" id="ARBA00022679"/>
    </source>
</evidence>
<evidence type="ECO:0000313" key="5">
    <source>
        <dbReference type="Proteomes" id="UP000002007"/>
    </source>
</evidence>
<dbReference type="PANTHER" id="PTHR43877">
    <property type="entry name" value="AMINOALKYLPHOSPHONATE N-ACETYLTRANSFERASE-RELATED-RELATED"/>
    <property type="match status" value="1"/>
</dbReference>
<dbReference type="EMBL" id="CP000910">
    <property type="protein sequence ID" value="ABY22730.1"/>
    <property type="molecule type" value="Genomic_DNA"/>
</dbReference>
<dbReference type="InterPro" id="IPR000182">
    <property type="entry name" value="GNAT_dom"/>
</dbReference>
<dbReference type="KEGG" id="rsa:RSal33209_0990"/>
<dbReference type="Pfam" id="PF00583">
    <property type="entry name" value="Acetyltransf_1"/>
    <property type="match status" value="1"/>
</dbReference>